<accession>A0ABR6KEA6</accession>
<gene>
    <name evidence="2" type="ORF">GGQ89_003711</name>
</gene>
<evidence type="ECO:0000256" key="1">
    <source>
        <dbReference type="SAM" id="MobiDB-lite"/>
    </source>
</evidence>
<evidence type="ECO:0000313" key="2">
    <source>
        <dbReference type="EMBL" id="MBB4611464.1"/>
    </source>
</evidence>
<keyword evidence="2" id="KW-0687">Ribonucleoprotein</keyword>
<dbReference type="GO" id="GO:0005840">
    <property type="term" value="C:ribosome"/>
    <property type="evidence" value="ECO:0007669"/>
    <property type="project" value="UniProtKB-KW"/>
</dbReference>
<organism evidence="2 3">
    <name type="scientific">Sphingomonas yabuuchiae</name>
    <dbReference type="NCBI Taxonomy" id="172044"/>
    <lineage>
        <taxon>Bacteria</taxon>
        <taxon>Pseudomonadati</taxon>
        <taxon>Pseudomonadota</taxon>
        <taxon>Alphaproteobacteria</taxon>
        <taxon>Sphingomonadales</taxon>
        <taxon>Sphingomonadaceae</taxon>
        <taxon>Sphingomonas</taxon>
    </lineage>
</organism>
<keyword evidence="2" id="KW-0689">Ribosomal protein</keyword>
<name>A0ABR6KEA6_9SPHN</name>
<feature type="compositionally biased region" description="Basic residues" evidence="1">
    <location>
        <begin position="21"/>
        <end position="32"/>
    </location>
</feature>
<proteinExistence type="predicted"/>
<dbReference type="Proteomes" id="UP000584663">
    <property type="component" value="Unassembled WGS sequence"/>
</dbReference>
<evidence type="ECO:0000313" key="3">
    <source>
        <dbReference type="Proteomes" id="UP000584663"/>
    </source>
</evidence>
<keyword evidence="3" id="KW-1185">Reference proteome</keyword>
<feature type="region of interest" description="Disordered" evidence="1">
    <location>
        <begin position="1"/>
        <end position="67"/>
    </location>
</feature>
<comment type="caution">
    <text evidence="2">The sequence shown here is derived from an EMBL/GenBank/DDBJ whole genome shotgun (WGS) entry which is preliminary data.</text>
</comment>
<dbReference type="EMBL" id="JACHNX010000030">
    <property type="protein sequence ID" value="MBB4611464.1"/>
    <property type="molecule type" value="Genomic_DNA"/>
</dbReference>
<sequence>MSSSDAATRASAYARASIGTQRRHRPALRSYRRNGWPDRRSGRMPVRRSVGGGDRYHEARRPVRRHG</sequence>
<protein>
    <submittedName>
        <fullName evidence="2">Ribosomal protein L4</fullName>
    </submittedName>
</protein>
<feature type="compositionally biased region" description="Low complexity" evidence="1">
    <location>
        <begin position="1"/>
        <end position="17"/>
    </location>
</feature>
<reference evidence="2 3" key="1">
    <citation type="submission" date="2020-08" db="EMBL/GenBank/DDBJ databases">
        <title>Genomic Encyclopedia of Type Strains, Phase IV (KMG-IV): sequencing the most valuable type-strain genomes for metagenomic binning, comparative biology and taxonomic classification.</title>
        <authorList>
            <person name="Goeker M."/>
        </authorList>
    </citation>
    <scope>NUCLEOTIDE SEQUENCE [LARGE SCALE GENOMIC DNA]</scope>
    <source>
        <strain evidence="2 3">DSM 14562</strain>
    </source>
</reference>
<dbReference type="RefSeq" id="WP_240456275.1">
    <property type="nucleotide sequence ID" value="NZ_JACHNX010000030.1"/>
</dbReference>